<organism evidence="8 9">
    <name type="scientific">Emiliania huxleyi (strain CCMP1516)</name>
    <dbReference type="NCBI Taxonomy" id="280463"/>
    <lineage>
        <taxon>Eukaryota</taxon>
        <taxon>Haptista</taxon>
        <taxon>Haptophyta</taxon>
        <taxon>Prymnesiophyceae</taxon>
        <taxon>Isochrysidales</taxon>
        <taxon>Noelaerhabdaceae</taxon>
        <taxon>Emiliania</taxon>
    </lineage>
</organism>
<dbReference type="eggNOG" id="KOG4311">
    <property type="taxonomic scope" value="Eukaryota"/>
</dbReference>
<dbReference type="SUPFAM" id="SSF141734">
    <property type="entry name" value="HisI-like"/>
    <property type="match status" value="1"/>
</dbReference>
<dbReference type="GeneID" id="17281479"/>
<dbReference type="EnsemblProtists" id="EOD38746">
    <property type="protein sequence ID" value="EOD38746"/>
    <property type="gene ID" value="EMIHUDRAFT_57193"/>
</dbReference>
<dbReference type="PaxDb" id="2903-EOD36208"/>
<dbReference type="RefSeq" id="XP_005791175.1">
    <property type="nucleotide sequence ID" value="XM_005791118.1"/>
</dbReference>
<evidence type="ECO:0000256" key="3">
    <source>
        <dbReference type="ARBA" id="ARBA00012721"/>
    </source>
</evidence>
<dbReference type="EnsemblProtists" id="EOD36208">
    <property type="protein sequence ID" value="EOD36208"/>
    <property type="gene ID" value="EMIHUDRAFT_57192"/>
</dbReference>
<dbReference type="Gene3D" id="3.10.20.810">
    <property type="entry name" value="Phosphoribosyl-AMP cyclohydrolase"/>
    <property type="match status" value="1"/>
</dbReference>
<comment type="pathway">
    <text evidence="2">Amino-acid biosynthesis; L-histidine biosynthesis; L-histidine from 5-phospho-alpha-D-ribose 1-diphosphate: step 3/9.</text>
</comment>
<dbReference type="Pfam" id="PF01502">
    <property type="entry name" value="PRA-CH"/>
    <property type="match status" value="1"/>
</dbReference>
<dbReference type="PANTHER" id="PTHR42945">
    <property type="entry name" value="HISTIDINE BIOSYNTHESIS BIFUNCTIONAL PROTEIN"/>
    <property type="match status" value="1"/>
</dbReference>
<dbReference type="AlphaFoldDB" id="A0A0D3KKC3"/>
<feature type="domain" description="Phosphoribosyl-AMP cyclohydrolase" evidence="7">
    <location>
        <begin position="27"/>
        <end position="96"/>
    </location>
</feature>
<dbReference type="KEGG" id="ehx:EMIHUDRAFT_57193"/>
<dbReference type="GO" id="GO:0000105">
    <property type="term" value="P:L-histidine biosynthetic process"/>
    <property type="evidence" value="ECO:0007669"/>
    <property type="project" value="UniProtKB-KW"/>
</dbReference>
<keyword evidence="4" id="KW-0028">Amino-acid biosynthesis</keyword>
<evidence type="ECO:0000256" key="5">
    <source>
        <dbReference type="ARBA" id="ARBA00022801"/>
    </source>
</evidence>
<comment type="catalytic activity">
    <reaction evidence="1">
        <text>1-(5-phospho-beta-D-ribosyl)-5'-AMP + H2O = 1-(5-phospho-beta-D-ribosyl)-5-[(5-phospho-beta-D-ribosylamino)methylideneamino]imidazole-4-carboxamide</text>
        <dbReference type="Rhea" id="RHEA:20049"/>
        <dbReference type="ChEBI" id="CHEBI:15377"/>
        <dbReference type="ChEBI" id="CHEBI:58435"/>
        <dbReference type="ChEBI" id="CHEBI:59457"/>
        <dbReference type="EC" id="3.5.4.19"/>
    </reaction>
</comment>
<evidence type="ECO:0000256" key="6">
    <source>
        <dbReference type="ARBA" id="ARBA00023102"/>
    </source>
</evidence>
<dbReference type="PANTHER" id="PTHR42945:SF1">
    <property type="entry name" value="HISTIDINE BIOSYNTHESIS BIFUNCTIONAL PROTEIN HIS7"/>
    <property type="match status" value="1"/>
</dbReference>
<dbReference type="STRING" id="2903.R1DL21"/>
<evidence type="ECO:0000256" key="4">
    <source>
        <dbReference type="ARBA" id="ARBA00022605"/>
    </source>
</evidence>
<keyword evidence="9" id="KW-1185">Reference proteome</keyword>
<dbReference type="HOGENOM" id="CLU_048577_5_0_1"/>
<accession>A0A0D3KKC3</accession>
<keyword evidence="5" id="KW-0378">Hydrolase</keyword>
<evidence type="ECO:0000259" key="7">
    <source>
        <dbReference type="Pfam" id="PF01502"/>
    </source>
</evidence>
<dbReference type="GeneID" id="17284016"/>
<proteinExistence type="predicted"/>
<dbReference type="RefSeq" id="XP_005788637.1">
    <property type="nucleotide sequence ID" value="XM_005788580.1"/>
</dbReference>
<name>A0A0D3KKC3_EMIH1</name>
<dbReference type="InterPro" id="IPR038019">
    <property type="entry name" value="PRib_AMP_CycHydrolase_sf"/>
</dbReference>
<dbReference type="Proteomes" id="UP000013827">
    <property type="component" value="Unassembled WGS sequence"/>
</dbReference>
<dbReference type="UniPathway" id="UPA00031">
    <property type="reaction ID" value="UER00008"/>
</dbReference>
<protein>
    <recommendedName>
        <fullName evidence="3">phosphoribosyl-AMP cyclohydrolase</fullName>
        <ecNumber evidence="3">3.5.4.19</ecNumber>
    </recommendedName>
</protein>
<evidence type="ECO:0000256" key="1">
    <source>
        <dbReference type="ARBA" id="ARBA00000024"/>
    </source>
</evidence>
<evidence type="ECO:0000313" key="8">
    <source>
        <dbReference type="EnsemblProtists" id="EOD36208"/>
    </source>
</evidence>
<reference evidence="8" key="2">
    <citation type="submission" date="2024-10" db="UniProtKB">
        <authorList>
            <consortium name="EnsemblProtists"/>
        </authorList>
    </citation>
    <scope>IDENTIFICATION</scope>
</reference>
<dbReference type="OMA" id="ICAYANE"/>
<keyword evidence="6" id="KW-0368">Histidine biosynthesis</keyword>
<dbReference type="InterPro" id="IPR002496">
    <property type="entry name" value="PRib_AMP_CycHydrolase_dom"/>
</dbReference>
<evidence type="ECO:0000256" key="2">
    <source>
        <dbReference type="ARBA" id="ARBA00005169"/>
    </source>
</evidence>
<dbReference type="EC" id="3.5.4.19" evidence="3"/>
<reference evidence="9" key="1">
    <citation type="journal article" date="2013" name="Nature">
        <title>Pan genome of the phytoplankton Emiliania underpins its global distribution.</title>
        <authorList>
            <person name="Read B.A."/>
            <person name="Kegel J."/>
            <person name="Klute M.J."/>
            <person name="Kuo A."/>
            <person name="Lefebvre S.C."/>
            <person name="Maumus F."/>
            <person name="Mayer C."/>
            <person name="Miller J."/>
            <person name="Monier A."/>
            <person name="Salamov A."/>
            <person name="Young J."/>
            <person name="Aguilar M."/>
            <person name="Claverie J.M."/>
            <person name="Frickenhaus S."/>
            <person name="Gonzalez K."/>
            <person name="Herman E.K."/>
            <person name="Lin Y.C."/>
            <person name="Napier J."/>
            <person name="Ogata H."/>
            <person name="Sarno A.F."/>
            <person name="Shmutz J."/>
            <person name="Schroeder D."/>
            <person name="de Vargas C."/>
            <person name="Verret F."/>
            <person name="von Dassow P."/>
            <person name="Valentin K."/>
            <person name="Van de Peer Y."/>
            <person name="Wheeler G."/>
            <person name="Dacks J.B."/>
            <person name="Delwiche C.F."/>
            <person name="Dyhrman S.T."/>
            <person name="Glockner G."/>
            <person name="John U."/>
            <person name="Richards T."/>
            <person name="Worden A.Z."/>
            <person name="Zhang X."/>
            <person name="Grigoriev I.V."/>
            <person name="Allen A.E."/>
            <person name="Bidle K."/>
            <person name="Borodovsky M."/>
            <person name="Bowler C."/>
            <person name="Brownlee C."/>
            <person name="Cock J.M."/>
            <person name="Elias M."/>
            <person name="Gladyshev V.N."/>
            <person name="Groth M."/>
            <person name="Guda C."/>
            <person name="Hadaegh A."/>
            <person name="Iglesias-Rodriguez M.D."/>
            <person name="Jenkins J."/>
            <person name="Jones B.M."/>
            <person name="Lawson T."/>
            <person name="Leese F."/>
            <person name="Lindquist E."/>
            <person name="Lobanov A."/>
            <person name="Lomsadze A."/>
            <person name="Malik S.B."/>
            <person name="Marsh M.E."/>
            <person name="Mackinder L."/>
            <person name="Mock T."/>
            <person name="Mueller-Roeber B."/>
            <person name="Pagarete A."/>
            <person name="Parker M."/>
            <person name="Probert I."/>
            <person name="Quesneville H."/>
            <person name="Raines C."/>
            <person name="Rensing S.A."/>
            <person name="Riano-Pachon D.M."/>
            <person name="Richier S."/>
            <person name="Rokitta S."/>
            <person name="Shiraiwa Y."/>
            <person name="Soanes D.M."/>
            <person name="van der Giezen M."/>
            <person name="Wahlund T.M."/>
            <person name="Williams B."/>
            <person name="Wilson W."/>
            <person name="Wolfe G."/>
            <person name="Wurch L.L."/>
        </authorList>
    </citation>
    <scope>NUCLEOTIDE SEQUENCE</scope>
</reference>
<dbReference type="KEGG" id="ehx:EMIHUDRAFT_57192"/>
<evidence type="ECO:0000313" key="9">
    <source>
        <dbReference type="Proteomes" id="UP000013827"/>
    </source>
</evidence>
<sequence>LDKVASKHCDVVPVVVQDSRSGAVLICAYANEAALEATFKQRVACLWSTSRNELWVKGATSGDTLDLDDVFINCEQNSLVYKVTPRRKGACHTKDQYGNTRVSCYYRRVAPTASGSLQL</sequence>
<dbReference type="GO" id="GO:0004635">
    <property type="term" value="F:phosphoribosyl-AMP cyclohydrolase activity"/>
    <property type="evidence" value="ECO:0007669"/>
    <property type="project" value="UniProtKB-EC"/>
</dbReference>